<keyword evidence="2 5" id="KW-0812">Transmembrane</keyword>
<gene>
    <name evidence="8" type="ORF">C1SCF055_LOCUS22155</name>
</gene>
<dbReference type="GO" id="GO:0009539">
    <property type="term" value="C:photosystem II reaction center"/>
    <property type="evidence" value="ECO:0007669"/>
    <property type="project" value="InterPro"/>
</dbReference>
<protein>
    <submittedName>
        <fullName evidence="10">Cytochrome b559 subunit beta</fullName>
    </submittedName>
</protein>
<evidence type="ECO:0000313" key="10">
    <source>
        <dbReference type="EMBL" id="CAL4782930.1"/>
    </source>
</evidence>
<evidence type="ECO:0000313" key="11">
    <source>
        <dbReference type="Proteomes" id="UP001152797"/>
    </source>
</evidence>
<comment type="subcellular location">
    <subcellularLocation>
        <location evidence="1">Membrane</location>
    </subcellularLocation>
</comment>
<dbReference type="EMBL" id="CAMXCT020002098">
    <property type="protein sequence ID" value="CAL1148993.1"/>
    <property type="molecule type" value="Genomic_DNA"/>
</dbReference>
<keyword evidence="6" id="KW-0732">Signal</keyword>
<dbReference type="NCBIfam" id="TIGR01333">
    <property type="entry name" value="cyt_b559_beta"/>
    <property type="match status" value="1"/>
</dbReference>
<evidence type="ECO:0000256" key="1">
    <source>
        <dbReference type="ARBA" id="ARBA00004370"/>
    </source>
</evidence>
<organism evidence="8">
    <name type="scientific">Cladocopium goreaui</name>
    <dbReference type="NCBI Taxonomy" id="2562237"/>
    <lineage>
        <taxon>Eukaryota</taxon>
        <taxon>Sar</taxon>
        <taxon>Alveolata</taxon>
        <taxon>Dinophyceae</taxon>
        <taxon>Suessiales</taxon>
        <taxon>Symbiodiniaceae</taxon>
        <taxon>Cladocopium</taxon>
    </lineage>
</organism>
<dbReference type="EMBL" id="CAMXCT010002098">
    <property type="protein sequence ID" value="CAI3995618.1"/>
    <property type="molecule type" value="Genomic_DNA"/>
</dbReference>
<feature type="domain" description="Photosystem II cytochrome b559 N-terminal" evidence="7">
    <location>
        <begin position="90"/>
        <end position="116"/>
    </location>
</feature>
<feature type="signal peptide" evidence="6">
    <location>
        <begin position="1"/>
        <end position="16"/>
    </location>
</feature>
<proteinExistence type="inferred from homology"/>
<evidence type="ECO:0000256" key="3">
    <source>
        <dbReference type="ARBA" id="ARBA00022989"/>
    </source>
</evidence>
<dbReference type="GO" id="GO:0020037">
    <property type="term" value="F:heme binding"/>
    <property type="evidence" value="ECO:0007669"/>
    <property type="project" value="InterPro"/>
</dbReference>
<reference evidence="9" key="2">
    <citation type="submission" date="2024-04" db="EMBL/GenBank/DDBJ databases">
        <authorList>
            <person name="Chen Y."/>
            <person name="Shah S."/>
            <person name="Dougan E. K."/>
            <person name="Thang M."/>
            <person name="Chan C."/>
        </authorList>
    </citation>
    <scope>NUCLEOTIDE SEQUENCE [LARGE SCALE GENOMIC DNA]</scope>
</reference>
<dbReference type="Pfam" id="PF00283">
    <property type="entry name" value="Cytochrom_B559"/>
    <property type="match status" value="1"/>
</dbReference>
<dbReference type="Proteomes" id="UP001152797">
    <property type="component" value="Unassembled WGS sequence"/>
</dbReference>
<keyword evidence="4 5" id="KW-0472">Membrane</keyword>
<comment type="caution">
    <text evidence="8">The sequence shown here is derived from an EMBL/GenBank/DDBJ whole genome shotgun (WGS) entry which is preliminary data.</text>
</comment>
<dbReference type="GO" id="GO:0009767">
    <property type="term" value="P:photosynthetic electron transport chain"/>
    <property type="evidence" value="ECO:0007669"/>
    <property type="project" value="InterPro"/>
</dbReference>
<evidence type="ECO:0000256" key="2">
    <source>
        <dbReference type="ARBA" id="ARBA00022692"/>
    </source>
</evidence>
<keyword evidence="11" id="KW-1185">Reference proteome</keyword>
<accession>A0A9P1CRG9</accession>
<feature type="chain" id="PRO_5043270714" evidence="6">
    <location>
        <begin position="17"/>
        <end position="126"/>
    </location>
</feature>
<dbReference type="InterPro" id="IPR006241">
    <property type="entry name" value="PSII_cyt_b559_bsu"/>
</dbReference>
<name>A0A9P1CRG9_9DINO</name>
<evidence type="ECO:0000256" key="6">
    <source>
        <dbReference type="SAM" id="SignalP"/>
    </source>
</evidence>
<evidence type="ECO:0000256" key="4">
    <source>
        <dbReference type="ARBA" id="ARBA00023136"/>
    </source>
</evidence>
<dbReference type="SUPFAM" id="SSF161045">
    <property type="entry name" value="Cytochrome b559 subunits"/>
    <property type="match status" value="1"/>
</dbReference>
<reference evidence="8" key="1">
    <citation type="submission" date="2022-10" db="EMBL/GenBank/DDBJ databases">
        <authorList>
            <person name="Chen Y."/>
            <person name="Dougan E. K."/>
            <person name="Chan C."/>
            <person name="Rhodes N."/>
            <person name="Thang M."/>
        </authorList>
    </citation>
    <scope>NUCLEOTIDE SEQUENCE</scope>
</reference>
<dbReference type="InterPro" id="IPR013081">
    <property type="entry name" value="PSII_cyt_b559_N"/>
</dbReference>
<evidence type="ECO:0000313" key="8">
    <source>
        <dbReference type="EMBL" id="CAI3995618.1"/>
    </source>
</evidence>
<sequence length="126" mass="13243">MLRVLLFTSLCSAAVAFVAPASQATRSEFQAPHLAQLTEVPSEADSTSSSSSVLLGISLGYAAAAVGAVARQGRVARHAESQPPAAVARTPVAYPIFTFRWLAVHALVVPTVFFLGAISSMQFIQR</sequence>
<dbReference type="AlphaFoldDB" id="A0A9P1CRG9"/>
<dbReference type="OrthoDB" id="77at2759"/>
<evidence type="ECO:0000313" key="9">
    <source>
        <dbReference type="EMBL" id="CAL1148993.1"/>
    </source>
</evidence>
<dbReference type="EMBL" id="CAMXCT030002098">
    <property type="protein sequence ID" value="CAL4782930.1"/>
    <property type="molecule type" value="Genomic_DNA"/>
</dbReference>
<dbReference type="HAMAP" id="MF_00643">
    <property type="entry name" value="PSII_PsbF"/>
    <property type="match status" value="1"/>
</dbReference>
<evidence type="ECO:0000259" key="7">
    <source>
        <dbReference type="Pfam" id="PF00283"/>
    </source>
</evidence>
<feature type="transmembrane region" description="Helical" evidence="5">
    <location>
        <begin position="99"/>
        <end position="124"/>
    </location>
</feature>
<evidence type="ECO:0000256" key="5">
    <source>
        <dbReference type="SAM" id="Phobius"/>
    </source>
</evidence>
<keyword evidence="3 5" id="KW-1133">Transmembrane helix</keyword>